<organism evidence="2 3">
    <name type="scientific">Meganyctiphanes norvegica</name>
    <name type="common">Northern krill</name>
    <name type="synonym">Thysanopoda norvegica</name>
    <dbReference type="NCBI Taxonomy" id="48144"/>
    <lineage>
        <taxon>Eukaryota</taxon>
        <taxon>Metazoa</taxon>
        <taxon>Ecdysozoa</taxon>
        <taxon>Arthropoda</taxon>
        <taxon>Crustacea</taxon>
        <taxon>Multicrustacea</taxon>
        <taxon>Malacostraca</taxon>
        <taxon>Eumalacostraca</taxon>
        <taxon>Eucarida</taxon>
        <taxon>Euphausiacea</taxon>
        <taxon>Euphausiidae</taxon>
        <taxon>Meganyctiphanes</taxon>
    </lineage>
</organism>
<feature type="transmembrane region" description="Helical" evidence="1">
    <location>
        <begin position="554"/>
        <end position="572"/>
    </location>
</feature>
<accession>A0AAV2RD36</accession>
<evidence type="ECO:0000313" key="3">
    <source>
        <dbReference type="Proteomes" id="UP001497623"/>
    </source>
</evidence>
<feature type="transmembrane region" description="Helical" evidence="1">
    <location>
        <begin position="607"/>
        <end position="631"/>
    </location>
</feature>
<gene>
    <name evidence="2" type="ORF">MNOR_LOCUS22861</name>
</gene>
<dbReference type="AlphaFoldDB" id="A0AAV2RD36"/>
<feature type="transmembrane region" description="Helical" evidence="1">
    <location>
        <begin position="521"/>
        <end position="542"/>
    </location>
</feature>
<evidence type="ECO:0000313" key="2">
    <source>
        <dbReference type="EMBL" id="CAL4122139.1"/>
    </source>
</evidence>
<feature type="transmembrane region" description="Helical" evidence="1">
    <location>
        <begin position="359"/>
        <end position="380"/>
    </location>
</feature>
<keyword evidence="1" id="KW-0812">Transmembrane</keyword>
<feature type="transmembrane region" description="Helical" evidence="1">
    <location>
        <begin position="488"/>
        <end position="509"/>
    </location>
</feature>
<dbReference type="Proteomes" id="UP001497623">
    <property type="component" value="Unassembled WGS sequence"/>
</dbReference>
<keyword evidence="3" id="KW-1185">Reference proteome</keyword>
<comment type="caution">
    <text evidence="2">The sequence shown here is derived from an EMBL/GenBank/DDBJ whole genome shotgun (WGS) entry which is preliminary data.</text>
</comment>
<evidence type="ECO:0008006" key="4">
    <source>
        <dbReference type="Google" id="ProtNLM"/>
    </source>
</evidence>
<proteinExistence type="predicted"/>
<keyword evidence="1" id="KW-0472">Membrane</keyword>
<keyword evidence="1" id="KW-1133">Transmembrane helix</keyword>
<feature type="transmembrane region" description="Helical" evidence="1">
    <location>
        <begin position="192"/>
        <end position="218"/>
    </location>
</feature>
<feature type="transmembrane region" description="Helical" evidence="1">
    <location>
        <begin position="90"/>
        <end position="112"/>
    </location>
</feature>
<feature type="transmembrane region" description="Helical" evidence="1">
    <location>
        <begin position="392"/>
        <end position="415"/>
    </location>
</feature>
<protein>
    <recommendedName>
        <fullName evidence="4">Gustatory receptor</fullName>
    </recommendedName>
</protein>
<name>A0AAV2RD36_MEGNR</name>
<evidence type="ECO:0000256" key="1">
    <source>
        <dbReference type="SAM" id="Phobius"/>
    </source>
</evidence>
<reference evidence="2 3" key="1">
    <citation type="submission" date="2024-05" db="EMBL/GenBank/DDBJ databases">
        <authorList>
            <person name="Wallberg A."/>
        </authorList>
    </citation>
    <scope>NUCLEOTIDE SEQUENCE [LARGE SCALE GENOMIC DNA]</scope>
</reference>
<feature type="transmembrane region" description="Helical" evidence="1">
    <location>
        <begin position="238"/>
        <end position="263"/>
    </location>
</feature>
<dbReference type="EMBL" id="CAXKWB010019601">
    <property type="protein sequence ID" value="CAL4122139.1"/>
    <property type="molecule type" value="Genomic_DNA"/>
</dbReference>
<sequence>MDQPRADQSTNPNDSAGIINKAIICCDSPPREIEAIQKETIVDAQLITHRNMNVIIAQNSERNILQKWYIVIVFCLHTWYNALVSVCQPYYRFIVKLMPIIMGCVALSLMTLDQATDIATSYDICTVQCTCEWLDRRRNRSICQIPGQFRDDNNQCLGAAKNRTEYCNVAPNRTECNELASWSPTTYRHPMFCFFSSISILLPSIINSTYLLISLWALYPSVLRYMGLHDATSSFDSFIRISLLALYILQMLPYAWLVMNIWINLKAWKIGSLEGSVEKERDLVSKKFKIIFSILEDTPQLILHSMFITNSVNAQNLTGFSFGINMLHTRSFLAVASSTASITLTLTLFKRIPTCKANAIQFLTTFISVGTRALICASYGSSILEINGPLNWPVVLPPVTVIGLFIIEYISHLFCKYVVSMKQSYDLNNVPSLLKLGIVKHIREYTHYVYDCLTKPNGNDCKLSIQNNVKKVIKGITFLSFEANSVQCLISSYMYLAFAVALNTAWVLASQHAGGNDNYAMTRATLLVLQYLAFASALLNLLVVQREGKDKVRCFAYSLIFLLIMGAIYIWVKFYLNSFYRLFFPNHFAVIYDVLPEERKIDMMKIILSSLTFAFSSAGVISFVNLLIIFISRTRD</sequence>